<dbReference type="AlphaFoldDB" id="A0A5A7PKS8"/>
<evidence type="ECO:0000313" key="2">
    <source>
        <dbReference type="Proteomes" id="UP000325081"/>
    </source>
</evidence>
<organism evidence="1 2">
    <name type="scientific">Striga asiatica</name>
    <name type="common">Asiatic witchweed</name>
    <name type="synonym">Buchnera asiatica</name>
    <dbReference type="NCBI Taxonomy" id="4170"/>
    <lineage>
        <taxon>Eukaryota</taxon>
        <taxon>Viridiplantae</taxon>
        <taxon>Streptophyta</taxon>
        <taxon>Embryophyta</taxon>
        <taxon>Tracheophyta</taxon>
        <taxon>Spermatophyta</taxon>
        <taxon>Magnoliopsida</taxon>
        <taxon>eudicotyledons</taxon>
        <taxon>Gunneridae</taxon>
        <taxon>Pentapetalae</taxon>
        <taxon>asterids</taxon>
        <taxon>lamiids</taxon>
        <taxon>Lamiales</taxon>
        <taxon>Orobanchaceae</taxon>
        <taxon>Buchnereae</taxon>
        <taxon>Striga</taxon>
    </lineage>
</organism>
<comment type="caution">
    <text evidence="1">The sequence shown here is derived from an EMBL/GenBank/DDBJ whole genome shotgun (WGS) entry which is preliminary data.</text>
</comment>
<sequence length="152" mass="17072">MRAFHAAISFLGRDSNRSMAALKSPDFAYPARTVVHEMISFASIVSKRFLASFMLPHLAYISRIELQRIRFECTHFPNFKSAFFRQADNKPTNVMSFGFTPISESICKKNFVASSAKPFRASPLIIEFQETASLSGMLANTRRAASKSPHSQ</sequence>
<reference evidence="2" key="1">
    <citation type="journal article" date="2019" name="Curr. Biol.">
        <title>Genome Sequence of Striga asiatica Provides Insight into the Evolution of Plant Parasitism.</title>
        <authorList>
            <person name="Yoshida S."/>
            <person name="Kim S."/>
            <person name="Wafula E.K."/>
            <person name="Tanskanen J."/>
            <person name="Kim Y.M."/>
            <person name="Honaas L."/>
            <person name="Yang Z."/>
            <person name="Spallek T."/>
            <person name="Conn C.E."/>
            <person name="Ichihashi Y."/>
            <person name="Cheong K."/>
            <person name="Cui S."/>
            <person name="Der J.P."/>
            <person name="Gundlach H."/>
            <person name="Jiao Y."/>
            <person name="Hori C."/>
            <person name="Ishida J.K."/>
            <person name="Kasahara H."/>
            <person name="Kiba T."/>
            <person name="Kim M.S."/>
            <person name="Koo N."/>
            <person name="Laohavisit A."/>
            <person name="Lee Y.H."/>
            <person name="Lumba S."/>
            <person name="McCourt P."/>
            <person name="Mortimer J.C."/>
            <person name="Mutuku J.M."/>
            <person name="Nomura T."/>
            <person name="Sasaki-Sekimoto Y."/>
            <person name="Seto Y."/>
            <person name="Wang Y."/>
            <person name="Wakatake T."/>
            <person name="Sakakibara H."/>
            <person name="Demura T."/>
            <person name="Yamaguchi S."/>
            <person name="Yoneyama K."/>
            <person name="Manabe R.I."/>
            <person name="Nelson D.C."/>
            <person name="Schulman A.H."/>
            <person name="Timko M.P."/>
            <person name="dePamphilis C.W."/>
            <person name="Choi D."/>
            <person name="Shirasu K."/>
        </authorList>
    </citation>
    <scope>NUCLEOTIDE SEQUENCE [LARGE SCALE GENOMIC DNA]</scope>
    <source>
        <strain evidence="2">cv. UVA1</strain>
    </source>
</reference>
<dbReference type="Proteomes" id="UP000325081">
    <property type="component" value="Unassembled WGS sequence"/>
</dbReference>
<keyword evidence="1" id="KW-0808">Transferase</keyword>
<gene>
    <name evidence="1" type="ORF">STAS_09638</name>
</gene>
<proteinExistence type="predicted"/>
<dbReference type="GO" id="GO:0016740">
    <property type="term" value="F:transferase activity"/>
    <property type="evidence" value="ECO:0007669"/>
    <property type="project" value="UniProtKB-KW"/>
</dbReference>
<keyword evidence="2" id="KW-1185">Reference proteome</keyword>
<protein>
    <submittedName>
        <fullName evidence="1">Polynucleotidyl transferase</fullName>
    </submittedName>
</protein>
<accession>A0A5A7PKS8</accession>
<dbReference type="EMBL" id="BKCP01004738">
    <property type="protein sequence ID" value="GER33483.1"/>
    <property type="molecule type" value="Genomic_DNA"/>
</dbReference>
<evidence type="ECO:0000313" key="1">
    <source>
        <dbReference type="EMBL" id="GER33483.1"/>
    </source>
</evidence>
<name>A0A5A7PKS8_STRAF</name>